<comment type="function">
    <text evidence="2">Antitoxin component of a type II toxin-antitoxin (TA) system.</text>
</comment>
<sequence>MEKVYVDHTSVIVDRQKQKSVAIISLEDHNSIEETLYLLKSLKNAERLKRAINDFEENKNFRNRYSSRYCEEIME</sequence>
<accession>A0ABP9TSE0</accession>
<gene>
    <name evidence="3" type="ORF">KNCP2_04520</name>
</gene>
<evidence type="ECO:0000256" key="1">
    <source>
        <dbReference type="ARBA" id="ARBA00009981"/>
    </source>
</evidence>
<dbReference type="InterPro" id="IPR036165">
    <property type="entry name" value="YefM-like_sf"/>
</dbReference>
<comment type="caution">
    <text evidence="3">The sequence shown here is derived from an EMBL/GenBank/DDBJ whole genome shotgun (WGS) entry which is preliminary data.</text>
</comment>
<protein>
    <recommendedName>
        <fullName evidence="2">Antitoxin</fullName>
    </recommendedName>
</protein>
<name>A0ABP9TSE0_9RICK</name>
<evidence type="ECO:0000313" key="3">
    <source>
        <dbReference type="EMBL" id="GAA5252164.1"/>
    </source>
</evidence>
<proteinExistence type="inferred from homology"/>
<dbReference type="Gene3D" id="3.40.1620.10">
    <property type="entry name" value="YefM-like domain"/>
    <property type="match status" value="1"/>
</dbReference>
<dbReference type="RefSeq" id="WP_412707850.1">
    <property type="nucleotide sequence ID" value="NZ_BAABMM010000019.1"/>
</dbReference>
<dbReference type="InterPro" id="IPR006442">
    <property type="entry name" value="Antitoxin_Phd/YefM"/>
</dbReference>
<dbReference type="Proteomes" id="UP001628124">
    <property type="component" value="Unassembled WGS sequence"/>
</dbReference>
<organism evidence="3 4">
    <name type="scientific">Candidatus Rickettsia kedanie</name>
    <dbReference type="NCBI Taxonomy" id="3115352"/>
    <lineage>
        <taxon>Bacteria</taxon>
        <taxon>Pseudomonadati</taxon>
        <taxon>Pseudomonadota</taxon>
        <taxon>Alphaproteobacteria</taxon>
        <taxon>Rickettsiales</taxon>
        <taxon>Rickettsiaceae</taxon>
        <taxon>Rickettsieae</taxon>
        <taxon>Rickettsia</taxon>
        <taxon>spotted fever group</taxon>
    </lineage>
</organism>
<comment type="similarity">
    <text evidence="1 2">Belongs to the phD/YefM antitoxin family.</text>
</comment>
<dbReference type="SUPFAM" id="SSF143120">
    <property type="entry name" value="YefM-like"/>
    <property type="match status" value="1"/>
</dbReference>
<dbReference type="EMBL" id="BAABMM010000019">
    <property type="protein sequence ID" value="GAA5252164.1"/>
    <property type="molecule type" value="Genomic_DNA"/>
</dbReference>
<keyword evidence="4" id="KW-1185">Reference proteome</keyword>
<dbReference type="Pfam" id="PF02604">
    <property type="entry name" value="PhdYeFM_antitox"/>
    <property type="match status" value="1"/>
</dbReference>
<evidence type="ECO:0000256" key="2">
    <source>
        <dbReference type="RuleBase" id="RU362080"/>
    </source>
</evidence>
<evidence type="ECO:0000313" key="4">
    <source>
        <dbReference type="Proteomes" id="UP001628124"/>
    </source>
</evidence>
<reference evidence="3 4" key="1">
    <citation type="journal article" date="2024" name="Microbiol. Immunol.">
        <title>Discovery of a novel spotted fever group Rickettsia, 'Candidatus Rickettsia kedanie,' in unfed larval chigger mites, Leptotrombidium scutellare.</title>
        <authorList>
            <person name="Ogawa M."/>
            <person name="Matsutani M."/>
            <person name="Katayama T."/>
            <person name="Takada N."/>
            <person name="Noda S."/>
            <person name="Takahashi M."/>
            <person name="Kageyama D."/>
            <person name="Hanaoka N."/>
            <person name="Ebihara H."/>
        </authorList>
    </citation>
    <scope>NUCLEOTIDE SEQUENCE [LARGE SCALE GENOMIC DNA]</scope>
    <source>
        <strain evidence="3 4">KNCP2-13</strain>
    </source>
</reference>